<dbReference type="Proteomes" id="UP001629392">
    <property type="component" value="Unassembled WGS sequence"/>
</dbReference>
<organism evidence="1 2">
    <name type="scientific">Paraburkholderia strydomiana</name>
    <dbReference type="NCBI Taxonomy" id="1245417"/>
    <lineage>
        <taxon>Bacteria</taxon>
        <taxon>Pseudomonadati</taxon>
        <taxon>Pseudomonadota</taxon>
        <taxon>Betaproteobacteria</taxon>
        <taxon>Burkholderiales</taxon>
        <taxon>Burkholderiaceae</taxon>
        <taxon>Paraburkholderia</taxon>
    </lineage>
</organism>
<keyword evidence="2" id="KW-1185">Reference proteome</keyword>
<proteinExistence type="predicted"/>
<dbReference type="Gene3D" id="2.70.70.10">
    <property type="entry name" value="Glucose Permease (Domain IIA)"/>
    <property type="match status" value="1"/>
</dbReference>
<dbReference type="SUPFAM" id="SSF51261">
    <property type="entry name" value="Duplicated hybrid motif"/>
    <property type="match status" value="1"/>
</dbReference>
<gene>
    <name evidence="1" type="ORF">PQQ73_00630</name>
</gene>
<dbReference type="RefSeq" id="WP_408149373.1">
    <property type="nucleotide sequence ID" value="NZ_JAQQCL010000001.1"/>
</dbReference>
<name>A0ABW9E776_9BURK</name>
<dbReference type="EMBL" id="JAQQCL010000001">
    <property type="protein sequence ID" value="MFM0714833.1"/>
    <property type="molecule type" value="Genomic_DNA"/>
</dbReference>
<protein>
    <submittedName>
        <fullName evidence="1">Uncharacterized protein</fullName>
    </submittedName>
</protein>
<dbReference type="InterPro" id="IPR011055">
    <property type="entry name" value="Dup_hybrid_motif"/>
</dbReference>
<reference evidence="1 2" key="1">
    <citation type="journal article" date="2024" name="Chem. Sci.">
        <title>Discovery of megapolipeptins by genome mining of a Burkholderiales bacteria collection.</title>
        <authorList>
            <person name="Paulo B.S."/>
            <person name="Recchia M.J.J."/>
            <person name="Lee S."/>
            <person name="Fergusson C.H."/>
            <person name="Romanowski S.B."/>
            <person name="Hernandez A."/>
            <person name="Krull N."/>
            <person name="Liu D.Y."/>
            <person name="Cavanagh H."/>
            <person name="Bos A."/>
            <person name="Gray C.A."/>
            <person name="Murphy B.T."/>
            <person name="Linington R.G."/>
            <person name="Eustaquio A.S."/>
        </authorList>
    </citation>
    <scope>NUCLEOTIDE SEQUENCE [LARGE SCALE GENOMIC DNA]</scope>
    <source>
        <strain evidence="1 2">RL17-350-BIC-E</strain>
    </source>
</reference>
<evidence type="ECO:0000313" key="1">
    <source>
        <dbReference type="EMBL" id="MFM0714833.1"/>
    </source>
</evidence>
<sequence>MPAKPEPTDFIWSAQGSVISPFVAGKSHGMLIRTTAGEAVSAAAAGDVVYAGIAISAYGPLVIIRHNN</sequence>
<evidence type="ECO:0000313" key="2">
    <source>
        <dbReference type="Proteomes" id="UP001629392"/>
    </source>
</evidence>
<accession>A0ABW9E776</accession>
<comment type="caution">
    <text evidence="1">The sequence shown here is derived from an EMBL/GenBank/DDBJ whole genome shotgun (WGS) entry which is preliminary data.</text>
</comment>